<dbReference type="Proteomes" id="UP000319852">
    <property type="component" value="Chromosome"/>
</dbReference>
<dbReference type="EMBL" id="CP036263">
    <property type="protein sequence ID" value="QDS98167.1"/>
    <property type="molecule type" value="Genomic_DNA"/>
</dbReference>
<reference evidence="1 2" key="1">
    <citation type="submission" date="2019-02" db="EMBL/GenBank/DDBJ databases">
        <title>Deep-cultivation of Planctomycetes and their phenomic and genomic characterization uncovers novel biology.</title>
        <authorList>
            <person name="Wiegand S."/>
            <person name="Jogler M."/>
            <person name="Boedeker C."/>
            <person name="Pinto D."/>
            <person name="Vollmers J."/>
            <person name="Rivas-Marin E."/>
            <person name="Kohn T."/>
            <person name="Peeters S.H."/>
            <person name="Heuer A."/>
            <person name="Rast P."/>
            <person name="Oberbeckmann S."/>
            <person name="Bunk B."/>
            <person name="Jeske O."/>
            <person name="Meyerdierks A."/>
            <person name="Storesund J.E."/>
            <person name="Kallscheuer N."/>
            <person name="Luecker S."/>
            <person name="Lage O.M."/>
            <person name="Pohl T."/>
            <person name="Merkel B.J."/>
            <person name="Hornburger P."/>
            <person name="Mueller R.-W."/>
            <person name="Bruemmer F."/>
            <person name="Labrenz M."/>
            <person name="Spormann A.M."/>
            <person name="Op den Camp H."/>
            <person name="Overmann J."/>
            <person name="Amann R."/>
            <person name="Jetten M.S.M."/>
            <person name="Mascher T."/>
            <person name="Medema M.H."/>
            <person name="Devos D.P."/>
            <person name="Kaster A.-K."/>
            <person name="Ovreas L."/>
            <person name="Rohde M."/>
            <person name="Galperin M.Y."/>
            <person name="Jogler C."/>
        </authorList>
    </citation>
    <scope>NUCLEOTIDE SEQUENCE [LARGE SCALE GENOMIC DNA]</scope>
    <source>
        <strain evidence="1 2">HG15A2</strain>
    </source>
</reference>
<protein>
    <submittedName>
        <fullName evidence="1">Uncharacterized protein</fullName>
    </submittedName>
</protein>
<organism evidence="1 2">
    <name type="scientific">Adhaeretor mobilis</name>
    <dbReference type="NCBI Taxonomy" id="1930276"/>
    <lineage>
        <taxon>Bacteria</taxon>
        <taxon>Pseudomonadati</taxon>
        <taxon>Planctomycetota</taxon>
        <taxon>Planctomycetia</taxon>
        <taxon>Pirellulales</taxon>
        <taxon>Lacipirellulaceae</taxon>
        <taxon>Adhaeretor</taxon>
    </lineage>
</organism>
<proteinExistence type="predicted"/>
<accession>A0A517MTQ7</accession>
<name>A0A517MTQ7_9BACT</name>
<sequence length="46" mass="5451">MAWENRGNNNRYYYRGRRVDGRTVKEYLGSGEAAERAAAEDEQRRQ</sequence>
<keyword evidence="2" id="KW-1185">Reference proteome</keyword>
<dbReference type="AlphaFoldDB" id="A0A517MTQ7"/>
<gene>
    <name evidence="1" type="ORF">HG15A2_14400</name>
</gene>
<dbReference type="KEGG" id="amob:HG15A2_14400"/>
<evidence type="ECO:0000313" key="2">
    <source>
        <dbReference type="Proteomes" id="UP000319852"/>
    </source>
</evidence>
<evidence type="ECO:0000313" key="1">
    <source>
        <dbReference type="EMBL" id="QDS98167.1"/>
    </source>
</evidence>
<dbReference type="RefSeq" id="WP_218932371.1">
    <property type="nucleotide sequence ID" value="NZ_CP036263.1"/>
</dbReference>